<name>A0A5J4QNU9_9ZZZZ</name>
<dbReference type="Gene3D" id="3.40.50.300">
    <property type="entry name" value="P-loop containing nucleotide triphosphate hydrolases"/>
    <property type="match status" value="1"/>
</dbReference>
<proteinExistence type="predicted"/>
<protein>
    <recommendedName>
        <fullName evidence="2">AAA domain-containing protein</fullName>
    </recommendedName>
</protein>
<gene>
    <name evidence="1" type="ORF">EZS27_026942</name>
</gene>
<comment type="caution">
    <text evidence="1">The sequence shown here is derived from an EMBL/GenBank/DDBJ whole genome shotgun (WGS) entry which is preliminary data.</text>
</comment>
<sequence>MIDRDLRNKLLEMVTKYPIVTLTGPRQSGKSTLLKNSFSGYEYVSLEAGYVIY</sequence>
<organism evidence="1">
    <name type="scientific">termite gut metagenome</name>
    <dbReference type="NCBI Taxonomy" id="433724"/>
    <lineage>
        <taxon>unclassified sequences</taxon>
        <taxon>metagenomes</taxon>
        <taxon>organismal metagenomes</taxon>
    </lineage>
</organism>
<evidence type="ECO:0000313" key="1">
    <source>
        <dbReference type="EMBL" id="KAA6323637.1"/>
    </source>
</evidence>
<dbReference type="AlphaFoldDB" id="A0A5J4QNU9"/>
<dbReference type="InterPro" id="IPR027417">
    <property type="entry name" value="P-loop_NTPase"/>
</dbReference>
<reference evidence="1" key="1">
    <citation type="submission" date="2019-03" db="EMBL/GenBank/DDBJ databases">
        <title>Single cell metagenomics reveals metabolic interactions within the superorganism composed of flagellate Streblomastix strix and complex community of Bacteroidetes bacteria on its surface.</title>
        <authorList>
            <person name="Treitli S.C."/>
            <person name="Kolisko M."/>
            <person name="Husnik F."/>
            <person name="Keeling P."/>
            <person name="Hampl V."/>
        </authorList>
    </citation>
    <scope>NUCLEOTIDE SEQUENCE</scope>
    <source>
        <strain evidence="1">STM</strain>
    </source>
</reference>
<evidence type="ECO:0008006" key="2">
    <source>
        <dbReference type="Google" id="ProtNLM"/>
    </source>
</evidence>
<dbReference type="SUPFAM" id="SSF52540">
    <property type="entry name" value="P-loop containing nucleoside triphosphate hydrolases"/>
    <property type="match status" value="1"/>
</dbReference>
<dbReference type="EMBL" id="SNRY01002759">
    <property type="protein sequence ID" value="KAA6323637.1"/>
    <property type="molecule type" value="Genomic_DNA"/>
</dbReference>
<accession>A0A5J4QNU9</accession>